<evidence type="ECO:0000256" key="1">
    <source>
        <dbReference type="SAM" id="MobiDB-lite"/>
    </source>
</evidence>
<name>A0ABX0Y6G8_9ACTN</name>
<reference evidence="2 3" key="1">
    <citation type="submission" date="2020-03" db="EMBL/GenBank/DDBJ databases">
        <title>WGS of the type strain of Planosporangium spp.</title>
        <authorList>
            <person name="Thawai C."/>
        </authorList>
    </citation>
    <scope>NUCLEOTIDE SEQUENCE [LARGE SCALE GENOMIC DNA]</scope>
    <source>
        <strain evidence="2 3">TBRC 5610</strain>
    </source>
</reference>
<feature type="compositionally biased region" description="Pro residues" evidence="1">
    <location>
        <begin position="531"/>
        <end position="574"/>
    </location>
</feature>
<feature type="compositionally biased region" description="Pro residues" evidence="1">
    <location>
        <begin position="611"/>
        <end position="628"/>
    </location>
</feature>
<protein>
    <recommendedName>
        <fullName evidence="4">Basic proline-rich protein</fullName>
    </recommendedName>
</protein>
<sequence length="886" mass="92267">MQLSLRLWPDMRLTWVSGCAIVHSGPEPGAAITALVTKASGAAELAVVVTSHTVRLLPPMMNELADLLVDRLPPRCSRVRLVAWNSGCLHDDRPAPAYQLATRLGVEVVAPAGPLLGVPGGSLFAAAGRGAQRPGGWWRFAPGSAPSRVGWRYPVPSWDADLAEVGDLGNGLVVDQVPAGLWLHRSGYRSMTDLVFSVPVDADSPALVVSHPDEEPLRPEELAHALAVLPRRIVDRLVFTPYGPDPVSDGRLGEVAASLLGAPARTRPGLPLYGSGGQRALVTVDGEGRPLWQPFAREVRCNPRTESTEAADWINPAPEVLSEPIAPATFALGPGWAAEVIEAGLWIRPADAPEPADWARNLPLDVEECTIVVGTPSGAYPPPPSTLLAALLERLPADARSRIRFAVPRGAGDDVMSLTAALSEQLPGKAEVRIVAPAGRRRARMAEEPVRPLREPTPYPVRAAYQPTPSPAQPTIQPAAPAHAATESLPPVVQPTPYPPQPVLRPTPYPPQPTIQPAPPAHAATESLPPVLEPTPYPPHPVVQPTPYPPHPVVQPTPYPPHPVVQPTPYPPQPAVRSRGRAPQTPGARPSEPLPFPPSSRAGGRQGARPSPLPPSALPPIPPAPVPPATHAARQPVAPIAPVSPAPISPAPISPAPMASAPVPPASIASAPVPPASIASAPVPPAPMASAPVPPVPMASAPVPPAPMPPAPISPVPFAAASAPPPAARQPGPPSTAAPRGGQRARGPRQSGPVVHQQWPPPPPMASPPSVGSETGAQPQLGYPAAGQAAPQAMPQPGQRPSPARPASHQPAPETKADDSQDLLQRTEIRSHRTAAGKGGRGGGRDDEKATASDASELTRLLGFFDEIRKARAWDEEPAGSRPGAS</sequence>
<gene>
    <name evidence="2" type="ORF">HC031_30445</name>
</gene>
<dbReference type="RefSeq" id="WP_167928906.1">
    <property type="nucleotide sequence ID" value="NZ_JAATVY010000042.1"/>
</dbReference>
<feature type="compositionally biased region" description="Low complexity" evidence="1">
    <location>
        <begin position="473"/>
        <end position="486"/>
    </location>
</feature>
<comment type="caution">
    <text evidence="2">The sequence shown here is derived from an EMBL/GenBank/DDBJ whole genome shotgun (WGS) entry which is preliminary data.</text>
</comment>
<evidence type="ECO:0000313" key="2">
    <source>
        <dbReference type="EMBL" id="NJC74001.1"/>
    </source>
</evidence>
<proteinExistence type="predicted"/>
<evidence type="ECO:0008006" key="4">
    <source>
        <dbReference type="Google" id="ProtNLM"/>
    </source>
</evidence>
<feature type="compositionally biased region" description="Low complexity" evidence="1">
    <location>
        <begin position="776"/>
        <end position="797"/>
    </location>
</feature>
<feature type="compositionally biased region" description="Low complexity" evidence="1">
    <location>
        <begin position="671"/>
        <end position="681"/>
    </location>
</feature>
<feature type="region of interest" description="Disordered" evidence="1">
    <location>
        <begin position="443"/>
        <end position="633"/>
    </location>
</feature>
<feature type="region of interest" description="Disordered" evidence="1">
    <location>
        <begin position="671"/>
        <end position="859"/>
    </location>
</feature>
<organism evidence="2 3">
    <name type="scientific">Planosporangium thailandense</name>
    <dbReference type="NCBI Taxonomy" id="765197"/>
    <lineage>
        <taxon>Bacteria</taxon>
        <taxon>Bacillati</taxon>
        <taxon>Actinomycetota</taxon>
        <taxon>Actinomycetes</taxon>
        <taxon>Micromonosporales</taxon>
        <taxon>Micromonosporaceae</taxon>
        <taxon>Planosporangium</taxon>
    </lineage>
</organism>
<feature type="compositionally biased region" description="Pro residues" evidence="1">
    <location>
        <begin position="682"/>
        <end position="715"/>
    </location>
</feature>
<dbReference type="EMBL" id="JAATVY010000042">
    <property type="protein sequence ID" value="NJC74001.1"/>
    <property type="molecule type" value="Genomic_DNA"/>
</dbReference>
<dbReference type="Proteomes" id="UP000722989">
    <property type="component" value="Unassembled WGS sequence"/>
</dbReference>
<feature type="compositionally biased region" description="Basic and acidic residues" evidence="1">
    <location>
        <begin position="444"/>
        <end position="454"/>
    </location>
</feature>
<feature type="compositionally biased region" description="Basic and acidic residues" evidence="1">
    <location>
        <begin position="815"/>
        <end position="831"/>
    </location>
</feature>
<dbReference type="PRINTS" id="PR01217">
    <property type="entry name" value="PRICHEXTENSN"/>
</dbReference>
<feature type="compositionally biased region" description="Pro residues" evidence="1">
    <location>
        <begin position="723"/>
        <end position="736"/>
    </location>
</feature>
<keyword evidence="3" id="KW-1185">Reference proteome</keyword>
<evidence type="ECO:0000313" key="3">
    <source>
        <dbReference type="Proteomes" id="UP000722989"/>
    </source>
</evidence>
<feature type="compositionally biased region" description="Pro residues" evidence="1">
    <location>
        <begin position="492"/>
        <end position="520"/>
    </location>
</feature>
<accession>A0ABX0Y6G8</accession>